<dbReference type="Pfam" id="PF10510">
    <property type="entry name" value="PIG-S"/>
    <property type="match status" value="1"/>
</dbReference>
<evidence type="ECO:0000256" key="9">
    <source>
        <dbReference type="ARBA" id="ARBA00023180"/>
    </source>
</evidence>
<evidence type="ECO:0000256" key="1">
    <source>
        <dbReference type="ARBA" id="ARBA00004477"/>
    </source>
</evidence>
<evidence type="ECO:0000256" key="2">
    <source>
        <dbReference type="ARBA" id="ARBA00004687"/>
    </source>
</evidence>
<evidence type="ECO:0000313" key="11">
    <source>
        <dbReference type="EMBL" id="VDD75346.1"/>
    </source>
</evidence>
<comment type="subcellular location">
    <subcellularLocation>
        <location evidence="1">Endoplasmic reticulum membrane</location>
        <topology evidence="1">Multi-pass membrane protein</topology>
    </subcellularLocation>
</comment>
<dbReference type="GO" id="GO:0016255">
    <property type="term" value="P:attachment of GPI anchor to protein"/>
    <property type="evidence" value="ECO:0007669"/>
    <property type="project" value="InterPro"/>
</dbReference>
<keyword evidence="8 10" id="KW-0472">Membrane</keyword>
<keyword evidence="12" id="KW-1185">Reference proteome</keyword>
<evidence type="ECO:0000313" key="13">
    <source>
        <dbReference type="WBParaSite" id="MCU_005939-RB"/>
    </source>
</evidence>
<organism evidence="11 12">
    <name type="scientific">Mesocestoides corti</name>
    <name type="common">Flatworm</name>
    <dbReference type="NCBI Taxonomy" id="53468"/>
    <lineage>
        <taxon>Eukaryota</taxon>
        <taxon>Metazoa</taxon>
        <taxon>Spiralia</taxon>
        <taxon>Lophotrochozoa</taxon>
        <taxon>Platyhelminthes</taxon>
        <taxon>Cestoda</taxon>
        <taxon>Eucestoda</taxon>
        <taxon>Cyclophyllidea</taxon>
        <taxon>Mesocestoididae</taxon>
        <taxon>Mesocestoides</taxon>
    </lineage>
</organism>
<evidence type="ECO:0000256" key="6">
    <source>
        <dbReference type="ARBA" id="ARBA00022824"/>
    </source>
</evidence>
<reference evidence="11 12" key="1">
    <citation type="submission" date="2018-10" db="EMBL/GenBank/DDBJ databases">
        <authorList>
            <consortium name="Pathogen Informatics"/>
        </authorList>
    </citation>
    <scope>NUCLEOTIDE SEQUENCE [LARGE SCALE GENOMIC DNA]</scope>
</reference>
<dbReference type="InterPro" id="IPR019540">
    <property type="entry name" value="PtdIno-glycan_biosynth_class_S"/>
</dbReference>
<comment type="similarity">
    <text evidence="3">Belongs to the PIGS family.</text>
</comment>
<dbReference type="Proteomes" id="UP000267029">
    <property type="component" value="Unassembled WGS sequence"/>
</dbReference>
<proteinExistence type="inferred from homology"/>
<protein>
    <submittedName>
        <fullName evidence="13">GPI transamidase component PIG-S</fullName>
    </submittedName>
</protein>
<dbReference type="GO" id="GO:0006506">
    <property type="term" value="P:GPI anchor biosynthetic process"/>
    <property type="evidence" value="ECO:0007669"/>
    <property type="project" value="UniProtKB-UniPathway"/>
</dbReference>
<evidence type="ECO:0000313" key="12">
    <source>
        <dbReference type="Proteomes" id="UP000267029"/>
    </source>
</evidence>
<dbReference type="AlphaFoldDB" id="A0A0R3U404"/>
<evidence type="ECO:0000256" key="5">
    <source>
        <dbReference type="ARBA" id="ARBA00022692"/>
    </source>
</evidence>
<accession>A0A0R3U404</accession>
<evidence type="ECO:0000256" key="3">
    <source>
        <dbReference type="ARBA" id="ARBA00005316"/>
    </source>
</evidence>
<evidence type="ECO:0000256" key="10">
    <source>
        <dbReference type="SAM" id="Phobius"/>
    </source>
</evidence>
<dbReference type="UniPathway" id="UPA00196"/>
<keyword evidence="7 10" id="KW-1133">Transmembrane helix</keyword>
<keyword evidence="4" id="KW-0337">GPI-anchor biosynthesis</keyword>
<dbReference type="STRING" id="53468.A0A0R3U404"/>
<evidence type="ECO:0000256" key="8">
    <source>
        <dbReference type="ARBA" id="ARBA00023136"/>
    </source>
</evidence>
<name>A0A0R3U404_MESCO</name>
<evidence type="ECO:0000256" key="7">
    <source>
        <dbReference type="ARBA" id="ARBA00022989"/>
    </source>
</evidence>
<feature type="transmembrane region" description="Helical" evidence="10">
    <location>
        <begin position="642"/>
        <end position="665"/>
    </location>
</feature>
<evidence type="ECO:0000256" key="4">
    <source>
        <dbReference type="ARBA" id="ARBA00022502"/>
    </source>
</evidence>
<keyword evidence="9" id="KW-0325">Glycoprotein</keyword>
<reference evidence="13" key="2">
    <citation type="submission" date="2019-11" db="UniProtKB">
        <authorList>
            <consortium name="WormBaseParasite"/>
        </authorList>
    </citation>
    <scope>IDENTIFICATION</scope>
</reference>
<feature type="transmembrane region" description="Helical" evidence="10">
    <location>
        <begin position="33"/>
        <end position="55"/>
    </location>
</feature>
<keyword evidence="5 10" id="KW-0812">Transmembrane</keyword>
<sequence>MDGTNELPDVKTKDVIEKEELARMQPTFEERRWFHCISLFFLLVALVIGLPLWWLTTSPEQYSIPTEKIRATLKRPITVAVDVGVIILDPRLSIEDAESLKQYLYSQAADAQRNLDSQHSHHMGGETSDSANLPVRVDYKFHISRPAFDIFEYFSLGVSTDLDSKLPLPGLFDGHNSSNKKQDVDDSYYFAILPNDFPGFKSVTGEPLRAIVRNSPTKNLIYVRSPCISKSSRESCPSSSVSGLSSTIFPLLQEHLVVPSRLQAIYSTVWWAGSDMHQLNSRPDHLNHSDYNSALAELARIRTHQLPTGPGYEVTISLVSAFDSGPGLPLTDDWLWTANSQGLSLGDWVRISVEPGLVDLKRFINLNVYSQYLYSVTLDGILWSRISKDRSHRYYTATQLSGVLNSLEAYLGQHSSQRGTPDRKINGGKTAGTNGGLHFVIVVDNPEREFNVSTRRPLRFHLSTDGVPTSVAVVPQWGAFISLDDVDVNLTNLGTVLVNAIRSFIGISVRRNALITLTGGGEAVLLEQGSTKGKIVKRELDSWLRFRTIESLSTVSLILTSLVNMVEHVPTTVINPYVAGRVKHGVAAWVEAVSELASHHSTNACANAFVSARIAHEDADAAFFDHSLLDLLYFPADQVFGIYLPLFAPIGLPVLASGIAALKFFRKGH</sequence>
<comment type="pathway">
    <text evidence="2">Glycolipid biosynthesis; glycosylphosphatidylinositol-anchor biosynthesis.</text>
</comment>
<dbReference type="PANTHER" id="PTHR21072:SF13">
    <property type="entry name" value="GPI TRANSAMIDASE COMPONENT PIG-S"/>
    <property type="match status" value="1"/>
</dbReference>
<dbReference type="EMBL" id="UXSR01000164">
    <property type="protein sequence ID" value="VDD75346.1"/>
    <property type="molecule type" value="Genomic_DNA"/>
</dbReference>
<dbReference type="OrthoDB" id="28748at2759"/>
<dbReference type="GO" id="GO:0042765">
    <property type="term" value="C:GPI-anchor transamidase complex"/>
    <property type="evidence" value="ECO:0007669"/>
    <property type="project" value="InterPro"/>
</dbReference>
<keyword evidence="6" id="KW-0256">Endoplasmic reticulum</keyword>
<gene>
    <name evidence="11" type="ORF">MCOS_LOCUS1349</name>
</gene>
<dbReference type="PANTHER" id="PTHR21072">
    <property type="entry name" value="GPI TRANSAMIDASE COMPONENT PIG-S"/>
    <property type="match status" value="1"/>
</dbReference>
<dbReference type="WBParaSite" id="MCU_005939-RB">
    <property type="protein sequence ID" value="MCU_005939-RB"/>
    <property type="gene ID" value="MCU_005939"/>
</dbReference>